<keyword evidence="2" id="KW-1185">Reference proteome</keyword>
<name>A0A4Y2NYE2_ARAVE</name>
<proteinExistence type="predicted"/>
<dbReference type="Proteomes" id="UP000499080">
    <property type="component" value="Unassembled WGS sequence"/>
</dbReference>
<dbReference type="EMBL" id="BGPR01129802">
    <property type="protein sequence ID" value="GBN43027.1"/>
    <property type="molecule type" value="Genomic_DNA"/>
</dbReference>
<evidence type="ECO:0000313" key="1">
    <source>
        <dbReference type="EMBL" id="GBN43027.1"/>
    </source>
</evidence>
<evidence type="ECO:0000313" key="2">
    <source>
        <dbReference type="Proteomes" id="UP000499080"/>
    </source>
</evidence>
<dbReference type="AlphaFoldDB" id="A0A4Y2NYE2"/>
<organism evidence="1 2">
    <name type="scientific">Araneus ventricosus</name>
    <name type="common">Orbweaver spider</name>
    <name type="synonym">Epeira ventricosa</name>
    <dbReference type="NCBI Taxonomy" id="182803"/>
    <lineage>
        <taxon>Eukaryota</taxon>
        <taxon>Metazoa</taxon>
        <taxon>Ecdysozoa</taxon>
        <taxon>Arthropoda</taxon>
        <taxon>Chelicerata</taxon>
        <taxon>Arachnida</taxon>
        <taxon>Araneae</taxon>
        <taxon>Araneomorphae</taxon>
        <taxon>Entelegynae</taxon>
        <taxon>Araneoidea</taxon>
        <taxon>Araneidae</taxon>
        <taxon>Araneus</taxon>
    </lineage>
</organism>
<accession>A0A4Y2NYE2</accession>
<sequence>QWGVLSCVMEQIGSTQDAVGSRLGVHRMQLGVCPSLSSGKWLTRWLALLAGRFSLAGRISFGGRFLLRRSGTDEPLVAR</sequence>
<feature type="non-terminal residue" evidence="1">
    <location>
        <position position="1"/>
    </location>
</feature>
<reference evidence="1 2" key="1">
    <citation type="journal article" date="2019" name="Sci. Rep.">
        <title>Orb-weaving spider Araneus ventricosus genome elucidates the spidroin gene catalogue.</title>
        <authorList>
            <person name="Kono N."/>
            <person name="Nakamura H."/>
            <person name="Ohtoshi R."/>
            <person name="Moran D.A.P."/>
            <person name="Shinohara A."/>
            <person name="Yoshida Y."/>
            <person name="Fujiwara M."/>
            <person name="Mori M."/>
            <person name="Tomita M."/>
            <person name="Arakawa K."/>
        </authorList>
    </citation>
    <scope>NUCLEOTIDE SEQUENCE [LARGE SCALE GENOMIC DNA]</scope>
</reference>
<comment type="caution">
    <text evidence="1">The sequence shown here is derived from an EMBL/GenBank/DDBJ whole genome shotgun (WGS) entry which is preliminary data.</text>
</comment>
<protein>
    <submittedName>
        <fullName evidence="1">Uncharacterized protein</fullName>
    </submittedName>
</protein>
<gene>
    <name evidence="1" type="ORF">AVEN_29968_1</name>
</gene>